<evidence type="ECO:0000313" key="10">
    <source>
        <dbReference type="Proteomes" id="UP000324767"/>
    </source>
</evidence>
<proteinExistence type="inferred from homology"/>
<feature type="domain" description="Tryptophan synthase beta chain-like PALP" evidence="8">
    <location>
        <begin position="12"/>
        <end position="85"/>
    </location>
</feature>
<comment type="cofactor">
    <cofactor evidence="1">
        <name>pyridoxal 5'-phosphate</name>
        <dbReference type="ChEBI" id="CHEBI:597326"/>
    </cofactor>
</comment>
<dbReference type="GO" id="GO:0003941">
    <property type="term" value="F:L-serine ammonia-lyase activity"/>
    <property type="evidence" value="ECO:0007669"/>
    <property type="project" value="UniProtKB-EC"/>
</dbReference>
<keyword evidence="4" id="KW-0663">Pyridoxal phosphate</keyword>
<evidence type="ECO:0000256" key="5">
    <source>
        <dbReference type="ARBA" id="ARBA00023239"/>
    </source>
</evidence>
<evidence type="ECO:0000256" key="1">
    <source>
        <dbReference type="ARBA" id="ARBA00001933"/>
    </source>
</evidence>
<evidence type="ECO:0000256" key="6">
    <source>
        <dbReference type="ARBA" id="ARBA00049406"/>
    </source>
</evidence>
<dbReference type="Gene3D" id="3.40.50.1100">
    <property type="match status" value="2"/>
</dbReference>
<feature type="region of interest" description="Disordered" evidence="7">
    <location>
        <begin position="80"/>
        <end position="100"/>
    </location>
</feature>
<evidence type="ECO:0000313" key="9">
    <source>
        <dbReference type="EMBL" id="KAA6409206.1"/>
    </source>
</evidence>
<comment type="similarity">
    <text evidence="2">Belongs to the serine/threonine dehydratase family.</text>
</comment>
<evidence type="ECO:0000256" key="3">
    <source>
        <dbReference type="ARBA" id="ARBA00012093"/>
    </source>
</evidence>
<accession>A0A5M8PK79</accession>
<dbReference type="AlphaFoldDB" id="A0A5M8PK79"/>
<dbReference type="InterPro" id="IPR036052">
    <property type="entry name" value="TrpB-like_PALP_sf"/>
</dbReference>
<dbReference type="Pfam" id="PF00291">
    <property type="entry name" value="PALP"/>
    <property type="match status" value="1"/>
</dbReference>
<dbReference type="PANTHER" id="PTHR48078:SF2">
    <property type="entry name" value="CATABOLIC L-SERINE_THREONINE DEHYDRATASE"/>
    <property type="match status" value="1"/>
</dbReference>
<dbReference type="GO" id="GO:0004794">
    <property type="term" value="F:threonine deaminase activity"/>
    <property type="evidence" value="ECO:0007669"/>
    <property type="project" value="TreeGrafter"/>
</dbReference>
<reference evidence="9 10" key="1">
    <citation type="submission" date="2019-09" db="EMBL/GenBank/DDBJ databases">
        <title>The hologenome of the rock-dwelling lichen Lasallia pustulata.</title>
        <authorList>
            <person name="Greshake Tzovaras B."/>
            <person name="Segers F."/>
            <person name="Bicker A."/>
            <person name="Dal Grande F."/>
            <person name="Otte J."/>
            <person name="Hankeln T."/>
            <person name="Schmitt I."/>
            <person name="Ebersberger I."/>
        </authorList>
    </citation>
    <scope>NUCLEOTIDE SEQUENCE [LARGE SCALE GENOMIC DNA]</scope>
    <source>
        <strain evidence="9">A1-1</strain>
    </source>
</reference>
<dbReference type="GO" id="GO:0006565">
    <property type="term" value="P:L-serine catabolic process"/>
    <property type="evidence" value="ECO:0007669"/>
    <property type="project" value="TreeGrafter"/>
</dbReference>
<keyword evidence="5 9" id="KW-0456">Lyase</keyword>
<comment type="catalytic activity">
    <reaction evidence="6">
        <text>L-serine = pyruvate + NH4(+)</text>
        <dbReference type="Rhea" id="RHEA:19169"/>
        <dbReference type="ChEBI" id="CHEBI:15361"/>
        <dbReference type="ChEBI" id="CHEBI:28938"/>
        <dbReference type="ChEBI" id="CHEBI:33384"/>
        <dbReference type="EC" id="4.3.1.17"/>
    </reaction>
</comment>
<comment type="caution">
    <text evidence="9">The sequence shown here is derived from an EMBL/GenBank/DDBJ whole genome shotgun (WGS) entry which is preliminary data.</text>
</comment>
<dbReference type="InterPro" id="IPR001926">
    <property type="entry name" value="TrpB-like_PALP"/>
</dbReference>
<dbReference type="GO" id="GO:0009097">
    <property type="term" value="P:isoleucine biosynthetic process"/>
    <property type="evidence" value="ECO:0007669"/>
    <property type="project" value="TreeGrafter"/>
</dbReference>
<dbReference type="EMBL" id="VXIT01000011">
    <property type="protein sequence ID" value="KAA6409206.1"/>
    <property type="molecule type" value="Genomic_DNA"/>
</dbReference>
<name>A0A5M8PK79_9LECA</name>
<evidence type="ECO:0000256" key="7">
    <source>
        <dbReference type="SAM" id="MobiDB-lite"/>
    </source>
</evidence>
<dbReference type="PANTHER" id="PTHR48078">
    <property type="entry name" value="THREONINE DEHYDRATASE, MITOCHONDRIAL-RELATED"/>
    <property type="match status" value="1"/>
</dbReference>
<gene>
    <name evidence="9" type="ORF">FRX48_06759</name>
</gene>
<evidence type="ECO:0000259" key="8">
    <source>
        <dbReference type="Pfam" id="PF00291"/>
    </source>
</evidence>
<dbReference type="Proteomes" id="UP000324767">
    <property type="component" value="Unassembled WGS sequence"/>
</dbReference>
<dbReference type="GO" id="GO:0006567">
    <property type="term" value="P:L-threonine catabolic process"/>
    <property type="evidence" value="ECO:0007669"/>
    <property type="project" value="TreeGrafter"/>
</dbReference>
<dbReference type="OrthoDB" id="7773036at2759"/>
<evidence type="ECO:0000256" key="2">
    <source>
        <dbReference type="ARBA" id="ARBA00010869"/>
    </source>
</evidence>
<protein>
    <recommendedName>
        <fullName evidence="3">L-serine ammonia-lyase</fullName>
        <ecNumber evidence="3">4.3.1.17</ecNumber>
    </recommendedName>
</protein>
<dbReference type="EC" id="4.3.1.17" evidence="3"/>
<organism evidence="9 10">
    <name type="scientific">Lasallia pustulata</name>
    <dbReference type="NCBI Taxonomy" id="136370"/>
    <lineage>
        <taxon>Eukaryota</taxon>
        <taxon>Fungi</taxon>
        <taxon>Dikarya</taxon>
        <taxon>Ascomycota</taxon>
        <taxon>Pezizomycotina</taxon>
        <taxon>Lecanoromycetes</taxon>
        <taxon>OSLEUM clade</taxon>
        <taxon>Umbilicariomycetidae</taxon>
        <taxon>Umbilicariales</taxon>
        <taxon>Umbilicariaceae</taxon>
        <taxon>Lasallia</taxon>
    </lineage>
</organism>
<dbReference type="SUPFAM" id="SSF53686">
    <property type="entry name" value="Tryptophan synthase beta subunit-like PLP-dependent enzymes"/>
    <property type="match status" value="1"/>
</dbReference>
<evidence type="ECO:0000256" key="4">
    <source>
        <dbReference type="ARBA" id="ARBA00022898"/>
    </source>
</evidence>
<sequence length="100" mass="10671">MPDPNLKRPWISTPLIESAALSKAAGYRIFLKLENLQPAGSFKSRGIGNLVLQAAHRSPHRSHLHFYSSSGRNAGLACTTAARSLSSPPPSSSPTPRPPS</sequence>
<dbReference type="InterPro" id="IPR050147">
    <property type="entry name" value="Ser/Thr_Dehydratase"/>
</dbReference>
<feature type="compositionally biased region" description="Pro residues" evidence="7">
    <location>
        <begin position="87"/>
        <end position="100"/>
    </location>
</feature>